<dbReference type="Gene3D" id="3.90.660.10">
    <property type="match status" value="1"/>
</dbReference>
<dbReference type="Gene3D" id="3.50.50.60">
    <property type="entry name" value="FAD/NAD(P)-binding domain"/>
    <property type="match status" value="1"/>
</dbReference>
<evidence type="ECO:0000313" key="2">
    <source>
        <dbReference type="EMBL" id="GHO95691.1"/>
    </source>
</evidence>
<dbReference type="PANTHER" id="PTHR16128:SF5">
    <property type="entry name" value="FAD_NAD(P)-BINDING OXIDOREDUCTASE FAMILY PROTEIN"/>
    <property type="match status" value="1"/>
</dbReference>
<dbReference type="PANTHER" id="PTHR16128">
    <property type="entry name" value="FAD/NAD(P)-BINDING OXIDOREDUCTASE FAMILY PROTEIN"/>
    <property type="match status" value="1"/>
</dbReference>
<feature type="domain" description="Amine oxidase" evidence="1">
    <location>
        <begin position="103"/>
        <end position="336"/>
    </location>
</feature>
<dbReference type="Pfam" id="PF01593">
    <property type="entry name" value="Amino_oxidase"/>
    <property type="match status" value="1"/>
</dbReference>
<dbReference type="GO" id="GO:0016491">
    <property type="term" value="F:oxidoreductase activity"/>
    <property type="evidence" value="ECO:0007669"/>
    <property type="project" value="InterPro"/>
</dbReference>
<dbReference type="Proteomes" id="UP000597444">
    <property type="component" value="Unassembled WGS sequence"/>
</dbReference>
<gene>
    <name evidence="2" type="ORF">KSF_057390</name>
</gene>
<protein>
    <submittedName>
        <fullName evidence="2">FAD-dependent oxidoreductase</fullName>
    </submittedName>
</protein>
<dbReference type="PRINTS" id="PR00419">
    <property type="entry name" value="ADXRDTASE"/>
</dbReference>
<dbReference type="InterPro" id="IPR036188">
    <property type="entry name" value="FAD/NAD-bd_sf"/>
</dbReference>
<keyword evidence="3" id="KW-1185">Reference proteome</keyword>
<reference evidence="2" key="1">
    <citation type="submission" date="2020-10" db="EMBL/GenBank/DDBJ databases">
        <title>Taxonomic study of unclassified bacteria belonging to the class Ktedonobacteria.</title>
        <authorList>
            <person name="Yabe S."/>
            <person name="Wang C.M."/>
            <person name="Zheng Y."/>
            <person name="Sakai Y."/>
            <person name="Cavaletti L."/>
            <person name="Monciardini P."/>
            <person name="Donadio S."/>
        </authorList>
    </citation>
    <scope>NUCLEOTIDE SEQUENCE</scope>
    <source>
        <strain evidence="2">ID150040</strain>
    </source>
</reference>
<dbReference type="RefSeq" id="WP_220206359.1">
    <property type="nucleotide sequence ID" value="NZ_BNJK01000001.1"/>
</dbReference>
<name>A0A8J3IUV9_9CHLR</name>
<sequence length="345" mass="38246">MSSVAIIGAGMSGLAAAHILQDAGYAVTLFEQKHNPGGRATTHKRDGFIFDPGAQYIKQGAPDSVSFITDRFSIPDLIDIARPVWIFDGSGHIQEGDPILNAEPKWNYRHGLCMLAKRMGEGLDIRFETHIAHVQQTHIGWNLYAYQLIRSFEYLIIAIPAPAASALIQASHFTHDIRSQICTQLDTARYNPLISVALGYRPRPTSRPYYALVNTDRQHPISWLAWEHEKAPERAPADTGLLIAQMAPSYSIEHWDTPDADLIPGVVERVRTLIDEELPYPFFTDVQRWPYALPSDKADADKLNALTLAHGLAFCGDAFVGGRVHLAIEHGILVAGQFIGQHARS</sequence>
<evidence type="ECO:0000259" key="1">
    <source>
        <dbReference type="Pfam" id="PF01593"/>
    </source>
</evidence>
<organism evidence="2 3">
    <name type="scientific">Reticulibacter mediterranei</name>
    <dbReference type="NCBI Taxonomy" id="2778369"/>
    <lineage>
        <taxon>Bacteria</taxon>
        <taxon>Bacillati</taxon>
        <taxon>Chloroflexota</taxon>
        <taxon>Ktedonobacteria</taxon>
        <taxon>Ktedonobacterales</taxon>
        <taxon>Reticulibacteraceae</taxon>
        <taxon>Reticulibacter</taxon>
    </lineage>
</organism>
<dbReference type="EMBL" id="BNJK01000001">
    <property type="protein sequence ID" value="GHO95691.1"/>
    <property type="molecule type" value="Genomic_DNA"/>
</dbReference>
<dbReference type="Pfam" id="PF13450">
    <property type="entry name" value="NAD_binding_8"/>
    <property type="match status" value="1"/>
</dbReference>
<dbReference type="AlphaFoldDB" id="A0A8J3IUV9"/>
<dbReference type="InterPro" id="IPR002937">
    <property type="entry name" value="Amino_oxidase"/>
</dbReference>
<dbReference type="SUPFAM" id="SSF51905">
    <property type="entry name" value="FAD/NAD(P)-binding domain"/>
    <property type="match status" value="1"/>
</dbReference>
<comment type="caution">
    <text evidence="2">The sequence shown here is derived from an EMBL/GenBank/DDBJ whole genome shotgun (WGS) entry which is preliminary data.</text>
</comment>
<accession>A0A8J3IUV9</accession>
<proteinExistence type="predicted"/>
<evidence type="ECO:0000313" key="3">
    <source>
        <dbReference type="Proteomes" id="UP000597444"/>
    </source>
</evidence>
<dbReference type="SUPFAM" id="SSF54373">
    <property type="entry name" value="FAD-linked reductases, C-terminal domain"/>
    <property type="match status" value="1"/>
</dbReference>